<evidence type="ECO:0000256" key="6">
    <source>
        <dbReference type="ARBA" id="ARBA00023136"/>
    </source>
</evidence>
<dbReference type="GeneID" id="105363656"/>
<feature type="compositionally biased region" description="Basic and acidic residues" evidence="12">
    <location>
        <begin position="232"/>
        <end position="243"/>
    </location>
</feature>
<dbReference type="InterPro" id="IPR045120">
    <property type="entry name" value="Suco/Slp1-like"/>
</dbReference>
<keyword evidence="2" id="KW-0812">Transmembrane</keyword>
<gene>
    <name evidence="16" type="primary">LOC105363656</name>
</gene>
<keyword evidence="6" id="KW-0472">Membrane</keyword>
<evidence type="ECO:0000256" key="3">
    <source>
        <dbReference type="ARBA" id="ARBA00022729"/>
    </source>
</evidence>
<feature type="signal peptide" evidence="13">
    <location>
        <begin position="1"/>
        <end position="19"/>
    </location>
</feature>
<feature type="compositionally biased region" description="Polar residues" evidence="12">
    <location>
        <begin position="856"/>
        <end position="872"/>
    </location>
</feature>
<feature type="compositionally biased region" description="Acidic residues" evidence="12">
    <location>
        <begin position="877"/>
        <end position="886"/>
    </location>
</feature>
<evidence type="ECO:0000313" key="15">
    <source>
        <dbReference type="Proteomes" id="UP000695007"/>
    </source>
</evidence>
<evidence type="ECO:0000259" key="14">
    <source>
        <dbReference type="PROSITE" id="PS51469"/>
    </source>
</evidence>
<protein>
    <submittedName>
        <fullName evidence="16">SUN domain-containing ossification factor</fullName>
    </submittedName>
</protein>
<evidence type="ECO:0000256" key="12">
    <source>
        <dbReference type="SAM" id="MobiDB-lite"/>
    </source>
</evidence>
<evidence type="ECO:0000256" key="2">
    <source>
        <dbReference type="ARBA" id="ARBA00022692"/>
    </source>
</evidence>
<keyword evidence="4" id="KW-0256">Endoplasmic reticulum</keyword>
<comment type="similarity">
    <text evidence="9">Belongs to the SLP1 family.</text>
</comment>
<comment type="subcellular location">
    <subcellularLocation>
        <location evidence="8">Endomembrane system</location>
        <topology evidence="8">Single-pass type I membrane protein</topology>
    </subcellularLocation>
    <subcellularLocation>
        <location evidence="1">Endoplasmic reticulum membrane</location>
        <topology evidence="1">Single-pass membrane protein</topology>
    </subcellularLocation>
</comment>
<dbReference type="Pfam" id="PF07738">
    <property type="entry name" value="Sad1_UNC"/>
    <property type="match status" value="1"/>
</dbReference>
<dbReference type="FunFam" id="2.60.120.260:FF:000099">
    <property type="entry name" value="Uncharacterized protein, isoform C"/>
    <property type="match status" value="1"/>
</dbReference>
<keyword evidence="5" id="KW-1133">Transmembrane helix</keyword>
<feature type="domain" description="SUN" evidence="14">
    <location>
        <begin position="325"/>
        <end position="486"/>
    </location>
</feature>
<keyword evidence="7" id="KW-0325">Glycoprotein</keyword>
<feature type="compositionally biased region" description="Low complexity" evidence="12">
    <location>
        <begin position="1177"/>
        <end position="1186"/>
    </location>
</feature>
<evidence type="ECO:0000256" key="8">
    <source>
        <dbReference type="ARBA" id="ARBA00046288"/>
    </source>
</evidence>
<dbReference type="Proteomes" id="UP000695007">
    <property type="component" value="Unplaced"/>
</dbReference>
<feature type="compositionally biased region" description="Polar residues" evidence="12">
    <location>
        <begin position="1375"/>
        <end position="1384"/>
    </location>
</feature>
<reference evidence="16" key="1">
    <citation type="submission" date="2025-08" db="UniProtKB">
        <authorList>
            <consortium name="RefSeq"/>
        </authorList>
    </citation>
    <scope>IDENTIFICATION</scope>
</reference>
<feature type="compositionally biased region" description="Basic residues" evidence="12">
    <location>
        <begin position="1387"/>
        <end position="1402"/>
    </location>
</feature>
<feature type="compositionally biased region" description="Acidic residues" evidence="12">
    <location>
        <begin position="517"/>
        <end position="537"/>
    </location>
</feature>
<dbReference type="PANTHER" id="PTHR12953">
    <property type="entry name" value="MEMBRANE PROTEIN CH1 RELATED"/>
    <property type="match status" value="1"/>
</dbReference>
<feature type="chain" id="PRO_5042594299" evidence="13">
    <location>
        <begin position="20"/>
        <end position="1402"/>
    </location>
</feature>
<feature type="region of interest" description="Disordered" evidence="12">
    <location>
        <begin position="1159"/>
        <end position="1186"/>
    </location>
</feature>
<evidence type="ECO:0000256" key="4">
    <source>
        <dbReference type="ARBA" id="ARBA00022824"/>
    </source>
</evidence>
<feature type="region of interest" description="Disordered" evidence="12">
    <location>
        <begin position="232"/>
        <end position="266"/>
    </location>
</feature>
<evidence type="ECO:0000256" key="11">
    <source>
        <dbReference type="SAM" id="Coils"/>
    </source>
</evidence>
<evidence type="ECO:0000256" key="5">
    <source>
        <dbReference type="ARBA" id="ARBA00022989"/>
    </source>
</evidence>
<evidence type="ECO:0000313" key="16">
    <source>
        <dbReference type="RefSeq" id="XP_011499707.1"/>
    </source>
</evidence>
<feature type="compositionally biased region" description="Basic and acidic residues" evidence="12">
    <location>
        <begin position="887"/>
        <end position="898"/>
    </location>
</feature>
<feature type="compositionally biased region" description="Basic and acidic residues" evidence="12">
    <location>
        <begin position="1332"/>
        <end position="1343"/>
    </location>
</feature>
<feature type="compositionally biased region" description="Basic and acidic residues" evidence="12">
    <location>
        <begin position="496"/>
        <end position="515"/>
    </location>
</feature>
<feature type="region of interest" description="Disordered" evidence="12">
    <location>
        <begin position="823"/>
        <end position="844"/>
    </location>
</feature>
<keyword evidence="15" id="KW-1185">Reference proteome</keyword>
<evidence type="ECO:0000256" key="7">
    <source>
        <dbReference type="ARBA" id="ARBA00023180"/>
    </source>
</evidence>
<dbReference type="RefSeq" id="XP_011499707.1">
    <property type="nucleotide sequence ID" value="XM_011501405.1"/>
</dbReference>
<dbReference type="KEGG" id="csol:105363656"/>
<comment type="subunit">
    <text evidence="10">Interacts with EMP65.</text>
</comment>
<feature type="region of interest" description="Disordered" evidence="12">
    <location>
        <begin position="856"/>
        <end position="898"/>
    </location>
</feature>
<dbReference type="GO" id="GO:0005789">
    <property type="term" value="C:endoplasmic reticulum membrane"/>
    <property type="evidence" value="ECO:0007669"/>
    <property type="project" value="UniProtKB-SubCell"/>
</dbReference>
<keyword evidence="3 13" id="KW-0732">Signal</keyword>
<feature type="region of interest" description="Disordered" evidence="12">
    <location>
        <begin position="320"/>
        <end position="343"/>
    </location>
</feature>
<feature type="region of interest" description="Disordered" evidence="12">
    <location>
        <begin position="1309"/>
        <end position="1402"/>
    </location>
</feature>
<feature type="compositionally biased region" description="Polar residues" evidence="12">
    <location>
        <begin position="1159"/>
        <end position="1169"/>
    </location>
</feature>
<dbReference type="InterPro" id="IPR012919">
    <property type="entry name" value="SUN_dom"/>
</dbReference>
<accession>A0AAJ6YKG2</accession>
<evidence type="ECO:0000256" key="13">
    <source>
        <dbReference type="SAM" id="SignalP"/>
    </source>
</evidence>
<feature type="coiled-coil region" evidence="11">
    <location>
        <begin position="959"/>
        <end position="1004"/>
    </location>
</feature>
<evidence type="ECO:0000256" key="1">
    <source>
        <dbReference type="ARBA" id="ARBA00004389"/>
    </source>
</evidence>
<evidence type="ECO:0000256" key="9">
    <source>
        <dbReference type="ARBA" id="ARBA00061226"/>
    </source>
</evidence>
<proteinExistence type="inferred from homology"/>
<dbReference type="PANTHER" id="PTHR12953:SF0">
    <property type="entry name" value="SUN DOMAIN-CONTAINING OSSIFICATION FACTOR"/>
    <property type="match status" value="1"/>
</dbReference>
<feature type="region of interest" description="Disordered" evidence="12">
    <location>
        <begin position="491"/>
        <end position="543"/>
    </location>
</feature>
<feature type="compositionally biased region" description="Polar residues" evidence="12">
    <location>
        <begin position="326"/>
        <end position="335"/>
    </location>
</feature>
<evidence type="ECO:0000256" key="10">
    <source>
        <dbReference type="ARBA" id="ARBA00064635"/>
    </source>
</evidence>
<dbReference type="PROSITE" id="PS51469">
    <property type="entry name" value="SUN"/>
    <property type="match status" value="1"/>
</dbReference>
<sequence length="1402" mass="157172">MKLCAAHVYWMLLFTSVLSSTLLFLIVASESIQNNKFIGPDRNQAFIEEKNATFIKNVKDRSETNSQENSNIKGPSSINAEVNDQANEDIQKRVLASVDASKENEENQFPEEIGILKESLTHRPNSSEGISDGGEQAVVLTLVKTASSLQGLTSARTDFRSKPESNGSAGVASGEQGIDEDLIGISKLLKGNESTTNETGFYEDNADSVVVVRAKQKSPSSIKLELDLEVEKQQPDELTRQNDEETEEGEPIQQIQNNSPTAAPDLNDSAARARLTGSVDDNAAVILDSIVTAGPSDVTHEEIPSFNEWAQKRLEEVEKKKAHPNASVQTANGSPGRNLGNIRMRSKNYASPDCGAKIVAANPESRSARSILVSTRDEYMLNTCTSRVWFVVELCEAIQAKKIELANFELFSSSPKDLSVYVSDRFSTRGDWSIVGQFTARDERDVQSFSLQPHLFGKFIKVELHSHYGSEHFCPISLFRAYGTSEFEVLETETETELHDDNHGHESNTRGKIDASSDAESEDDDDEDAVFEDEEDSTSDRRGHLFGSARDAVISIVKKAAEVLVKNDDLKSDNETNTQENQSNDVLNDATINDCMTPAYNIICPECDDDNHFSRIFQLISCRRPYFESLLNAAFVRQILSRSHLCYDTEGRKNKNYDVQAQLFSLFFTSDYIIVLCNVLAVKENRLPMNMTRGDQQMTNRVPNETRMEQNSEMLLTTKDERFASTRPIDVVASFDSDKTKVQIPVIKSKVEAATESQTIENFATQIKPTKTTVLNDEVKKQSFDTNLESSRSQQSEDYEIYQYENSITTESPVPVVTKRISINSPKTSSGSQEHVQCSQEGASQQDVAILGTVSKSSQSLDSTQKLNQKSGNIELGEMESESVEEAEQKLKVDQTDQDSKTIMQDQLNFEGFDFKDLDVESLQNNGAAKNDASITQQTASATTPQQKESVFLRLSNRIKALERNMSLSSQYLEELSRRYKKQVEEMQRSLERAMTAMNEETRKGDEREYKRLEEVTVLHNQIDSLGKVLDDLIYERNSWRISFSSLMQHALFVFVDVILVILIFSYCKRTDNDLDYLGEEESEQTIVIKRPRGTNYEMAKQQCTQLTKKPKKRRPSEIASQVSGTYDQLMIEDSISINQLSRRDRRKKRKKDSIILRTSSIKETNSNGKGDGDFTSISTLPSRSSSANDALYTINHADDEVYFAKESHKYGRPGSAPDNSIDYFSNPLQNQQIQYDGKVQTINMDENHDETSNGNDMVSLGSQVLESTVLEDDLFIQVECSPSKNFIKPKKLSSPSFIKTALASRSKRISFSGGSKKKQSQSSDNNLIKSPNDKRCDGKIDLMAELENSNDAVDEHNNGRTTNGHVEESDESRSSSATPTANWNKKEKKSNGLKKMVRKFF</sequence>
<organism evidence="15 16">
    <name type="scientific">Ceratosolen solmsi marchali</name>
    <dbReference type="NCBI Taxonomy" id="326594"/>
    <lineage>
        <taxon>Eukaryota</taxon>
        <taxon>Metazoa</taxon>
        <taxon>Ecdysozoa</taxon>
        <taxon>Arthropoda</taxon>
        <taxon>Hexapoda</taxon>
        <taxon>Insecta</taxon>
        <taxon>Pterygota</taxon>
        <taxon>Neoptera</taxon>
        <taxon>Endopterygota</taxon>
        <taxon>Hymenoptera</taxon>
        <taxon>Apocrita</taxon>
        <taxon>Proctotrupomorpha</taxon>
        <taxon>Chalcidoidea</taxon>
        <taxon>Agaonidae</taxon>
        <taxon>Agaoninae</taxon>
        <taxon>Ceratosolen</taxon>
    </lineage>
</organism>
<keyword evidence="11" id="KW-0175">Coiled coil</keyword>
<feature type="compositionally biased region" description="Polar residues" evidence="12">
    <location>
        <begin position="64"/>
        <end position="81"/>
    </location>
</feature>
<name>A0AAJ6YKG2_9HYME</name>
<feature type="region of interest" description="Disordered" evidence="12">
    <location>
        <begin position="59"/>
        <end position="81"/>
    </location>
</feature>
<dbReference type="GO" id="GO:0034975">
    <property type="term" value="P:protein folding in endoplasmic reticulum"/>
    <property type="evidence" value="ECO:0007669"/>
    <property type="project" value="TreeGrafter"/>
</dbReference>